<dbReference type="EMBL" id="RWJI01000001">
    <property type="protein sequence ID" value="RRQ52683.1"/>
    <property type="molecule type" value="Genomic_DNA"/>
</dbReference>
<evidence type="ECO:0000313" key="2">
    <source>
        <dbReference type="Proteomes" id="UP000268553"/>
    </source>
</evidence>
<protein>
    <recommendedName>
        <fullName evidence="3">MarR family transcriptional regulator</fullName>
    </recommendedName>
</protein>
<dbReference type="RefSeq" id="WP_125230697.1">
    <property type="nucleotide sequence ID" value="NZ_RWJI01000001.1"/>
</dbReference>
<dbReference type="InterPro" id="IPR036388">
    <property type="entry name" value="WH-like_DNA-bd_sf"/>
</dbReference>
<accession>A0A3R8Q5I7</accession>
<sequence length="173" mass="19392">MFDLQSNAELTDQMHTFDVPIKLTRAQLEKMLRAVETDVNDVKAQPSPAETGNALTAMAVKKAKELIAITKRRSRLASVANLFADPAWFILLDLFVRQHSGLQTSVSSACHASFSPVTTALRHLAILTERKIIEREYDPVDQRRIFLRLTEEAIAEIQHTLLTDDFSDMAIAS</sequence>
<comment type="caution">
    <text evidence="1">The sequence shown here is derived from an EMBL/GenBank/DDBJ whole genome shotgun (WGS) entry which is preliminary data.</text>
</comment>
<gene>
    <name evidence="1" type="ORF">D7D48_07620</name>
</gene>
<dbReference type="Gene3D" id="1.10.10.10">
    <property type="entry name" value="Winged helix-like DNA-binding domain superfamily/Winged helix DNA-binding domain"/>
    <property type="match status" value="1"/>
</dbReference>
<evidence type="ECO:0008006" key="3">
    <source>
        <dbReference type="Google" id="ProtNLM"/>
    </source>
</evidence>
<dbReference type="Proteomes" id="UP000268553">
    <property type="component" value="Unassembled WGS sequence"/>
</dbReference>
<evidence type="ECO:0000313" key="1">
    <source>
        <dbReference type="EMBL" id="RRQ52683.1"/>
    </source>
</evidence>
<keyword evidence="2" id="KW-1185">Reference proteome</keyword>
<name>A0A3R8Q5I7_9SPHN</name>
<dbReference type="SUPFAM" id="SSF46785">
    <property type="entry name" value="Winged helix' DNA-binding domain"/>
    <property type="match status" value="1"/>
</dbReference>
<reference evidence="1 2" key="1">
    <citation type="submission" date="2018-12" db="EMBL/GenBank/DDBJ databases">
        <authorList>
            <person name="Kim S.-J."/>
            <person name="Jung G.-Y."/>
        </authorList>
    </citation>
    <scope>NUCLEOTIDE SEQUENCE [LARGE SCALE GENOMIC DNA]</scope>
    <source>
        <strain evidence="1 2">03SU3-P</strain>
    </source>
</reference>
<dbReference type="AlphaFoldDB" id="A0A3R8Q5I7"/>
<dbReference type="InterPro" id="IPR036390">
    <property type="entry name" value="WH_DNA-bd_sf"/>
</dbReference>
<proteinExistence type="predicted"/>
<organism evidence="1 2">
    <name type="scientific">Sphingorhabdus wooponensis</name>
    <dbReference type="NCBI Taxonomy" id="940136"/>
    <lineage>
        <taxon>Bacteria</taxon>
        <taxon>Pseudomonadati</taxon>
        <taxon>Pseudomonadota</taxon>
        <taxon>Alphaproteobacteria</taxon>
        <taxon>Sphingomonadales</taxon>
        <taxon>Sphingomonadaceae</taxon>
        <taxon>Sphingorhabdus</taxon>
    </lineage>
</organism>
<dbReference type="OrthoDB" id="7594920at2"/>